<dbReference type="Gene3D" id="2.160.10.10">
    <property type="entry name" value="Hexapeptide repeat proteins"/>
    <property type="match status" value="1"/>
</dbReference>
<feature type="chain" id="PRO_5046576035" description="Choice-of-anchor A family protein" evidence="1">
    <location>
        <begin position="33"/>
        <end position="353"/>
    </location>
</feature>
<feature type="domain" description="Ice-binding protein C-terminal" evidence="2">
    <location>
        <begin position="322"/>
        <end position="346"/>
    </location>
</feature>
<dbReference type="Pfam" id="PF20597">
    <property type="entry name" value="pAdhesive_15"/>
    <property type="match status" value="1"/>
</dbReference>
<name>A0ABN6D6U1_9BURK</name>
<gene>
    <name evidence="4" type="ORF">MIZ03_2649</name>
</gene>
<feature type="domain" description="Choice-of-anchor A" evidence="3">
    <location>
        <begin position="105"/>
        <end position="311"/>
    </location>
</feature>
<dbReference type="Pfam" id="PF07589">
    <property type="entry name" value="PEP-CTERM"/>
    <property type="match status" value="1"/>
</dbReference>
<reference evidence="4 5" key="1">
    <citation type="journal article" date="2021" name="Microbiol. Spectr.">
        <title>A Single Bacterium Capable of Oxidation and Reduction of Iron at Circumneutral pH.</title>
        <authorList>
            <person name="Kato S."/>
            <person name="Ohkuma M."/>
        </authorList>
    </citation>
    <scope>NUCLEOTIDE SEQUENCE [LARGE SCALE GENOMIC DNA]</scope>
    <source>
        <strain evidence="4 5">MIZ03</strain>
    </source>
</reference>
<sequence>MSNSTTVHKTFKRATLGALLLLSLCASPLALAYDPANPLGLSNGLNLLSFGSFTAPSSDVEGRVAIGGDASFSGYSINTKGFGALYSGTGLVVGGNLSFSSGAIYGNTIVGGNLSIGSGSSFENLIVGGNLSANNNWISATSITYAGTTSGLNPYQNPAAVQVTPGSIQTGIDFAAERARTTNLTQTFDALSNTGRAVNDWGTLALNANGASLAVFDLNSSDINGNMRLDNLAANTTVVINVHGQSVNFGAHGYDNFANGRVLFNLPEATQITFSGGINASFLAPLASFNSSHGVINGQVIVANWSGPTQVNDVAFNGSIAAVPEPETYAMMLAGLAAVGWAAKRRRSQKHTV</sequence>
<dbReference type="InterPro" id="IPR026588">
    <property type="entry name" value="Choice_anch_A"/>
</dbReference>
<keyword evidence="5" id="KW-1185">Reference proteome</keyword>
<organism evidence="4 5">
    <name type="scientific">Rhodoferax lithotrophicus</name>
    <dbReference type="NCBI Taxonomy" id="2798804"/>
    <lineage>
        <taxon>Bacteria</taxon>
        <taxon>Pseudomonadati</taxon>
        <taxon>Pseudomonadota</taxon>
        <taxon>Betaproteobacteria</taxon>
        <taxon>Burkholderiales</taxon>
        <taxon>Comamonadaceae</taxon>
        <taxon>Rhodoferax</taxon>
    </lineage>
</organism>
<keyword evidence="1" id="KW-0732">Signal</keyword>
<protein>
    <recommendedName>
        <fullName evidence="6">Choice-of-anchor A family protein</fullName>
    </recommendedName>
</protein>
<accession>A0ABN6D6U1</accession>
<evidence type="ECO:0000259" key="2">
    <source>
        <dbReference type="Pfam" id="PF07589"/>
    </source>
</evidence>
<feature type="signal peptide" evidence="1">
    <location>
        <begin position="1"/>
        <end position="32"/>
    </location>
</feature>
<evidence type="ECO:0000256" key="1">
    <source>
        <dbReference type="SAM" id="SignalP"/>
    </source>
</evidence>
<evidence type="ECO:0000313" key="5">
    <source>
        <dbReference type="Proteomes" id="UP000824366"/>
    </source>
</evidence>
<dbReference type="InterPro" id="IPR013424">
    <property type="entry name" value="Ice-binding_C"/>
</dbReference>
<evidence type="ECO:0000259" key="3">
    <source>
        <dbReference type="Pfam" id="PF20597"/>
    </source>
</evidence>
<dbReference type="NCBIfam" id="TIGR02595">
    <property type="entry name" value="PEP_CTERM"/>
    <property type="match status" value="1"/>
</dbReference>
<evidence type="ECO:0000313" key="4">
    <source>
        <dbReference type="EMBL" id="BCO27760.1"/>
    </source>
</evidence>
<dbReference type="Proteomes" id="UP000824366">
    <property type="component" value="Chromosome"/>
</dbReference>
<dbReference type="EMBL" id="AP024238">
    <property type="protein sequence ID" value="BCO27760.1"/>
    <property type="molecule type" value="Genomic_DNA"/>
</dbReference>
<dbReference type="NCBIfam" id="TIGR04215">
    <property type="entry name" value="choice_anch_A"/>
    <property type="match status" value="2"/>
</dbReference>
<evidence type="ECO:0008006" key="6">
    <source>
        <dbReference type="Google" id="ProtNLM"/>
    </source>
</evidence>
<proteinExistence type="predicted"/>
<dbReference type="RefSeq" id="WP_223903782.1">
    <property type="nucleotide sequence ID" value="NZ_AP024238.1"/>
</dbReference>